<name>A0A9D4MA11_DREPO</name>
<sequence length="410" mass="45954">MPSPLEAIFFQASIIIFELIQDIIENNLLTKFHEDWTINVASREKCPAPGGHVFTATKTIFKLIQDIIGTNLLTKFHDDQKINVTSRVLTRKIAPPLWWPYIIGMNLLTEFHEDRTINVASRVKNALREGGCGKKIFSAKNAPPLGGHVIQANVTILEIGQDWTINVASRVLTRKNAPPPGGHVFQPTGIIFELFQDTIGMNLLTKFHEGQTINVASRVKNAPPLGSHVFQANVTIFELIQDIIETNLLTKFHEDWTINVASREQRTTDKRQSQKLTMSTLCSGELKTVMKSHQCNATVTEIDDVPMRFLKYAPERAGDGGRKNVATDSGTPTILAWHFHENWTINVTLRVKNAPPPGDIIGTNLLTKFHEDQTINVVKDALPPDNIRTNLLTKFHEDLTINVASRVLTR</sequence>
<accession>A0A9D4MA11</accession>
<evidence type="ECO:0000313" key="2">
    <source>
        <dbReference type="Proteomes" id="UP000828390"/>
    </source>
</evidence>
<gene>
    <name evidence="1" type="ORF">DPMN_035671</name>
</gene>
<dbReference type="Proteomes" id="UP000828390">
    <property type="component" value="Unassembled WGS sequence"/>
</dbReference>
<protein>
    <submittedName>
        <fullName evidence="1">Uncharacterized protein</fullName>
    </submittedName>
</protein>
<reference evidence="1" key="1">
    <citation type="journal article" date="2019" name="bioRxiv">
        <title>The Genome of the Zebra Mussel, Dreissena polymorpha: A Resource for Invasive Species Research.</title>
        <authorList>
            <person name="McCartney M.A."/>
            <person name="Auch B."/>
            <person name="Kono T."/>
            <person name="Mallez S."/>
            <person name="Zhang Y."/>
            <person name="Obille A."/>
            <person name="Becker A."/>
            <person name="Abrahante J.E."/>
            <person name="Garbe J."/>
            <person name="Badalamenti J.P."/>
            <person name="Herman A."/>
            <person name="Mangelson H."/>
            <person name="Liachko I."/>
            <person name="Sullivan S."/>
            <person name="Sone E.D."/>
            <person name="Koren S."/>
            <person name="Silverstein K.A.T."/>
            <person name="Beckman K.B."/>
            <person name="Gohl D.M."/>
        </authorList>
    </citation>
    <scope>NUCLEOTIDE SEQUENCE</scope>
    <source>
        <strain evidence="1">Duluth1</strain>
        <tissue evidence="1">Whole animal</tissue>
    </source>
</reference>
<keyword evidence="2" id="KW-1185">Reference proteome</keyword>
<organism evidence="1 2">
    <name type="scientific">Dreissena polymorpha</name>
    <name type="common">Zebra mussel</name>
    <name type="synonym">Mytilus polymorpha</name>
    <dbReference type="NCBI Taxonomy" id="45954"/>
    <lineage>
        <taxon>Eukaryota</taxon>
        <taxon>Metazoa</taxon>
        <taxon>Spiralia</taxon>
        <taxon>Lophotrochozoa</taxon>
        <taxon>Mollusca</taxon>
        <taxon>Bivalvia</taxon>
        <taxon>Autobranchia</taxon>
        <taxon>Heteroconchia</taxon>
        <taxon>Euheterodonta</taxon>
        <taxon>Imparidentia</taxon>
        <taxon>Neoheterodontei</taxon>
        <taxon>Myida</taxon>
        <taxon>Dreissenoidea</taxon>
        <taxon>Dreissenidae</taxon>
        <taxon>Dreissena</taxon>
    </lineage>
</organism>
<dbReference type="AlphaFoldDB" id="A0A9D4MA11"/>
<evidence type="ECO:0000313" key="1">
    <source>
        <dbReference type="EMBL" id="KAH3872455.1"/>
    </source>
</evidence>
<proteinExistence type="predicted"/>
<reference evidence="1" key="2">
    <citation type="submission" date="2020-11" db="EMBL/GenBank/DDBJ databases">
        <authorList>
            <person name="McCartney M.A."/>
            <person name="Auch B."/>
            <person name="Kono T."/>
            <person name="Mallez S."/>
            <person name="Becker A."/>
            <person name="Gohl D.M."/>
            <person name="Silverstein K.A.T."/>
            <person name="Koren S."/>
            <person name="Bechman K.B."/>
            <person name="Herman A."/>
            <person name="Abrahante J.E."/>
            <person name="Garbe J."/>
        </authorList>
    </citation>
    <scope>NUCLEOTIDE SEQUENCE</scope>
    <source>
        <strain evidence="1">Duluth1</strain>
        <tissue evidence="1">Whole animal</tissue>
    </source>
</reference>
<comment type="caution">
    <text evidence="1">The sequence shown here is derived from an EMBL/GenBank/DDBJ whole genome shotgun (WGS) entry which is preliminary data.</text>
</comment>
<dbReference type="EMBL" id="JAIWYP010000002">
    <property type="protein sequence ID" value="KAH3872455.1"/>
    <property type="molecule type" value="Genomic_DNA"/>
</dbReference>